<dbReference type="InterPro" id="IPR006311">
    <property type="entry name" value="TAT_signal"/>
</dbReference>
<dbReference type="PROSITE" id="PS51318">
    <property type="entry name" value="TAT"/>
    <property type="match status" value="1"/>
</dbReference>
<dbReference type="EMBL" id="OCNE01000020">
    <property type="protein sequence ID" value="SOD65053.1"/>
    <property type="molecule type" value="Genomic_DNA"/>
</dbReference>
<accession>A0A286E2D1</accession>
<dbReference type="AlphaFoldDB" id="A0A286E2D1"/>
<proteinExistence type="predicted"/>
<sequence length="468" mass="50639">MAAQVPKFPRYRRPGGAPPPPQGPLSRRALLRAGAGLGAAAALTPGLAACAGGQNADPRASGDVELSFWTHDEAYADFFEISAEIAERSSDFRYRLRLSRAGAEDLVTKTIAQAIAGRGTPDVAGFEIGAFPRLLRGVLAEELLTDLSGDLGDAADDLLPARTAPFSRDGHLYALDSDAPLVVYYYRESEFERLGIPTDLATWEELAEAGTRAHERHGVSLGAVPVGSEPGVNTQGFEMLLLQRGGRFFDEDGALAIESPEAEEVLGFMAEGLRTGFLSSVAGLLHPPMQAALKDGAVLGQWMATWYRIYGLEPNVPEQAGQWRIRPLPAFRNGGVRTSFTGGTGFGVIRGKENTLAGVELVKAAYLTPSEQVRRFRDLGYLPTRRSVYENRELLAITDEFCGGQPTFEVYRELIDEAPAIHLSADKSTLDTVLSGYLLQAYHGDLSPRDALARAAEDFRGQTRNSRD</sequence>
<gene>
    <name evidence="2" type="ORF">SAMN06297387_12074</name>
</gene>
<name>A0A286E2D1_9ACTN</name>
<dbReference type="InterPro" id="IPR006059">
    <property type="entry name" value="SBP"/>
</dbReference>
<dbReference type="Gene3D" id="3.40.190.10">
    <property type="entry name" value="Periplasmic binding protein-like II"/>
    <property type="match status" value="1"/>
</dbReference>
<protein>
    <submittedName>
        <fullName evidence="2">L-arabinose-binding protein</fullName>
    </submittedName>
</protein>
<dbReference type="PANTHER" id="PTHR43649">
    <property type="entry name" value="ARABINOSE-BINDING PROTEIN-RELATED"/>
    <property type="match status" value="1"/>
</dbReference>
<dbReference type="PANTHER" id="PTHR43649:SF12">
    <property type="entry name" value="DIACETYLCHITOBIOSE BINDING PROTEIN DASA"/>
    <property type="match status" value="1"/>
</dbReference>
<keyword evidence="3" id="KW-1185">Reference proteome</keyword>
<evidence type="ECO:0000313" key="2">
    <source>
        <dbReference type="EMBL" id="SOD65053.1"/>
    </source>
</evidence>
<evidence type="ECO:0000313" key="3">
    <source>
        <dbReference type="Proteomes" id="UP000219072"/>
    </source>
</evidence>
<dbReference type="SUPFAM" id="SSF53850">
    <property type="entry name" value="Periplasmic binding protein-like II"/>
    <property type="match status" value="1"/>
</dbReference>
<reference evidence="2 3" key="1">
    <citation type="submission" date="2017-09" db="EMBL/GenBank/DDBJ databases">
        <authorList>
            <person name="Ehlers B."/>
            <person name="Leendertz F.H."/>
        </authorList>
    </citation>
    <scope>NUCLEOTIDE SEQUENCE [LARGE SCALE GENOMIC DNA]</scope>
    <source>
        <strain evidence="2 3">CGMCC 4.7095</strain>
    </source>
</reference>
<dbReference type="RefSeq" id="WP_245880759.1">
    <property type="nucleotide sequence ID" value="NZ_OCNE01000020.1"/>
</dbReference>
<dbReference type="Proteomes" id="UP000219072">
    <property type="component" value="Unassembled WGS sequence"/>
</dbReference>
<organism evidence="2 3">
    <name type="scientific">Streptomyces zhaozhouensis</name>
    <dbReference type="NCBI Taxonomy" id="1300267"/>
    <lineage>
        <taxon>Bacteria</taxon>
        <taxon>Bacillati</taxon>
        <taxon>Actinomycetota</taxon>
        <taxon>Actinomycetes</taxon>
        <taxon>Kitasatosporales</taxon>
        <taxon>Streptomycetaceae</taxon>
        <taxon>Streptomyces</taxon>
    </lineage>
</organism>
<dbReference type="Pfam" id="PF01547">
    <property type="entry name" value="SBP_bac_1"/>
    <property type="match status" value="1"/>
</dbReference>
<evidence type="ECO:0000256" key="1">
    <source>
        <dbReference type="SAM" id="MobiDB-lite"/>
    </source>
</evidence>
<feature type="region of interest" description="Disordered" evidence="1">
    <location>
        <begin position="1"/>
        <end position="25"/>
    </location>
</feature>
<dbReference type="InterPro" id="IPR050490">
    <property type="entry name" value="Bact_solute-bd_prot1"/>
</dbReference>